<evidence type="ECO:0000259" key="7">
    <source>
        <dbReference type="Pfam" id="PF18581"/>
    </source>
</evidence>
<dbReference type="KEGG" id="cgob:115011290"/>
<feature type="compositionally biased region" description="Low complexity" evidence="6">
    <location>
        <begin position="874"/>
        <end position="889"/>
    </location>
</feature>
<feature type="compositionally biased region" description="Basic and acidic residues" evidence="6">
    <location>
        <begin position="689"/>
        <end position="700"/>
    </location>
</feature>
<evidence type="ECO:0000256" key="2">
    <source>
        <dbReference type="ARBA" id="ARBA00004286"/>
    </source>
</evidence>
<evidence type="ECO:0000256" key="4">
    <source>
        <dbReference type="ARBA" id="ARBA00022454"/>
    </source>
</evidence>
<dbReference type="GO" id="GO:0000779">
    <property type="term" value="C:condensed chromosome, centromeric region"/>
    <property type="evidence" value="ECO:0007669"/>
    <property type="project" value="TreeGrafter"/>
</dbReference>
<feature type="region of interest" description="Disordered" evidence="6">
    <location>
        <begin position="617"/>
        <end position="648"/>
    </location>
</feature>
<dbReference type="GO" id="GO:0007140">
    <property type="term" value="P:male meiotic nuclear division"/>
    <property type="evidence" value="ECO:0007669"/>
    <property type="project" value="TreeGrafter"/>
</dbReference>
<feature type="domain" description="Synaptonemal complex protein 2 Spt16M-like" evidence="8">
    <location>
        <begin position="281"/>
        <end position="395"/>
    </location>
</feature>
<feature type="region of interest" description="Disordered" evidence="6">
    <location>
        <begin position="1208"/>
        <end position="1242"/>
    </location>
</feature>
<organism evidence="9 10">
    <name type="scientific">Cottoperca gobio</name>
    <name type="common">Frogmouth</name>
    <name type="synonym">Aphritis gobio</name>
    <dbReference type="NCBI Taxonomy" id="56716"/>
    <lineage>
        <taxon>Eukaryota</taxon>
        <taxon>Metazoa</taxon>
        <taxon>Chordata</taxon>
        <taxon>Craniata</taxon>
        <taxon>Vertebrata</taxon>
        <taxon>Euteleostomi</taxon>
        <taxon>Actinopterygii</taxon>
        <taxon>Neopterygii</taxon>
        <taxon>Teleostei</taxon>
        <taxon>Neoteleostei</taxon>
        <taxon>Acanthomorphata</taxon>
        <taxon>Eupercaria</taxon>
        <taxon>Perciformes</taxon>
        <taxon>Notothenioidei</taxon>
        <taxon>Bovichtidae</taxon>
        <taxon>Cottoperca</taxon>
    </lineage>
</organism>
<feature type="compositionally biased region" description="Basic and acidic residues" evidence="6">
    <location>
        <begin position="1331"/>
        <end position="1348"/>
    </location>
</feature>
<dbReference type="GeneID" id="115011290"/>
<accession>A0A6J2Q3M1</accession>
<evidence type="ECO:0000256" key="6">
    <source>
        <dbReference type="SAM" id="MobiDB-lite"/>
    </source>
</evidence>
<dbReference type="PANTHER" id="PTHR15607">
    <property type="entry name" value="SYNAPTONEMAL COMPLEX PROTEIN-RELATED"/>
    <property type="match status" value="1"/>
</dbReference>
<dbReference type="InterPro" id="IPR041322">
    <property type="entry name" value="SYCP2_ARLD"/>
</dbReference>
<evidence type="ECO:0000256" key="5">
    <source>
        <dbReference type="ARBA" id="ARBA00023242"/>
    </source>
</evidence>
<dbReference type="InParanoid" id="A0A6J2Q3M1"/>
<dbReference type="GO" id="GO:0000800">
    <property type="term" value="C:lateral element"/>
    <property type="evidence" value="ECO:0007669"/>
    <property type="project" value="TreeGrafter"/>
</dbReference>
<keyword evidence="5" id="KW-0539">Nucleus</keyword>
<evidence type="ECO:0000259" key="8">
    <source>
        <dbReference type="Pfam" id="PF18584"/>
    </source>
</evidence>
<protein>
    <submittedName>
        <fullName evidence="10">Synaptonemal complex protein 2 isoform X1</fullName>
    </submittedName>
</protein>
<keyword evidence="9" id="KW-1185">Reference proteome</keyword>
<dbReference type="Pfam" id="PF18584">
    <property type="entry name" value="SYCP2_SLD"/>
    <property type="match status" value="1"/>
</dbReference>
<feature type="region of interest" description="Disordered" evidence="6">
    <location>
        <begin position="928"/>
        <end position="1099"/>
    </location>
</feature>
<feature type="region of interest" description="Disordered" evidence="6">
    <location>
        <begin position="1158"/>
        <end position="1177"/>
    </location>
</feature>
<feature type="compositionally biased region" description="Basic and acidic residues" evidence="6">
    <location>
        <begin position="980"/>
        <end position="992"/>
    </location>
</feature>
<evidence type="ECO:0000313" key="10">
    <source>
        <dbReference type="RefSeq" id="XP_029292234.1"/>
    </source>
</evidence>
<feature type="compositionally biased region" description="Basic residues" evidence="6">
    <location>
        <begin position="1374"/>
        <end position="1386"/>
    </location>
</feature>
<dbReference type="CTD" id="10388"/>
<dbReference type="Pfam" id="PF18581">
    <property type="entry name" value="SYCP2_ARLD"/>
    <property type="match status" value="1"/>
</dbReference>
<dbReference type="InterPro" id="IPR024835">
    <property type="entry name" value="SYCP2-like"/>
</dbReference>
<reference evidence="10" key="1">
    <citation type="submission" date="2025-08" db="UniProtKB">
        <authorList>
            <consortium name="RefSeq"/>
        </authorList>
    </citation>
    <scope>IDENTIFICATION</scope>
</reference>
<evidence type="ECO:0000313" key="9">
    <source>
        <dbReference type="Proteomes" id="UP000504630"/>
    </source>
</evidence>
<feature type="region of interest" description="Disordered" evidence="6">
    <location>
        <begin position="671"/>
        <end position="700"/>
    </location>
</feature>
<feature type="region of interest" description="Disordered" evidence="6">
    <location>
        <begin position="717"/>
        <end position="773"/>
    </location>
</feature>
<feature type="region of interest" description="Disordered" evidence="6">
    <location>
        <begin position="1269"/>
        <end position="1289"/>
    </location>
</feature>
<feature type="region of interest" description="Disordered" evidence="6">
    <location>
        <begin position="1325"/>
        <end position="1386"/>
    </location>
</feature>
<name>A0A6J2Q3M1_COTGO</name>
<comment type="subcellular location">
    <subcellularLocation>
        <location evidence="2">Chromosome</location>
    </subcellularLocation>
    <subcellularLocation>
        <location evidence="1">Nucleus</location>
    </subcellularLocation>
</comment>
<keyword evidence="4" id="KW-0158">Chromosome</keyword>
<dbReference type="OrthoDB" id="10256849at2759"/>
<feature type="compositionally biased region" description="Pro residues" evidence="6">
    <location>
        <begin position="1274"/>
        <end position="1284"/>
    </location>
</feature>
<feature type="region of interest" description="Disordered" evidence="6">
    <location>
        <begin position="871"/>
        <end position="901"/>
    </location>
</feature>
<dbReference type="Proteomes" id="UP000504630">
    <property type="component" value="Chromosome 7"/>
</dbReference>
<sequence length="1606" mass="178641">MAPGKDPQLEKIIDKVLKSGHVQALDVFLQMNTCEGTAIKCSQQFLTKLNKLVSTSLDQNDLKSASLGLAVLYKCGKNLKLPDGCQGLSGIIAQGLLKKMVQWFEKCRKLWIQCGPQWDESLFNLSEDFFDALMVVHEACKEGTYKITELFLFPVGQLAVDPKIYILIQKEAIRKFNLILDKIPVELKKERKILTSQEASDIMIKLAGQILKGGDYDLQTALMEALCRMATINQRKQLADRWFSMEHVASAFVKICDSEFETDCRKFLNLVNGMQGDRRRVHSYPCLEVYLDKHELLMPADEKLEEFWIDFNLDSHSISFYFSLCDEEAQEGQWETICINENEVQSYTVTEEGKRKVLQLKLSEVVVVGSVEGSSLIIHFSSSLDILHTARTVYGHRKNEGFVGKTGKSVVKTTVKIIMEDNISQVVPESQMSLGESEKNTAPYLPAPSAPLQMVTPTKMRISESTTFISSSARGSVHGANSFSAVISSTKGKGKPCLEMVRSCERRGELYLGELRTTAKTCSNGTTPNSTVAGGMTEQSATSLQSTASTLSNKNKVGKHKKNIPLTKAVEMVLAAQGEEQSLDSNFVPDTQPRTGRNISFNWNKLSVSEMLTMPTQKINSQPRTESCSSLAQQQKRPSSAQRLSVSDKSLISQKQLHSELTQRLQQVLGERNKDPAHQEPSTAQTKMSDIKDDSKGRSCLDRSASTLCSTKEQQAQSLAKGKSKHQMSLEIDATPIKAQSKASKTKALQKREPPNVKGKTNRALSSKEKRDAEVTGSMVKLISSRYELTAQSSTKDTAEMIQNSRVPSLVNRPIFNMSWLSTAKKEVSGGVSPMKSHSKTTTNSTHQKKDVFAFNMDATLSVGRKSKTFSNTSAISSSGIDDSSALLSTTKKGQPVAKEKRHVKKHLFSDTDTDCVMTDVSWLRESNRKPKPKVTTYSRQAPVKPKAVSTHTSYESPDIPPPSQKPGKGNTKPKKKKPDVKERWEQPKKTVEPAAAPNRPHVAGRRPQRTAAISTKSYREADTDDSQSESEKALSPKKYSAGQRGKSRLEVPEVKKRKPSSEQSADTHRRLDSNNQSDLKKPSGYKQQRSENVLLETSKFNKKNVVPAQEQMNGLKDSWAARQTSFCPSPPFIERMRSAERSAPTLGLTCSPLLTPRGSPLPASSDPPCEDTPLPILLLPKPRSTVSSEGNFRPSFFYSAEKKRSSSKTQSILSGPSLPSLTPKGQTPAASFPPGPRAAEINPIQQSLPSASQSPLSLPLLTSTLLELDKPSMPSPPQSPIPEAPVHSSHYGFSKMSSVSWVSSQSSTKSSVLTSTVKDSPIAALAVSHQTEKTPSSDRDEKSEELHISGPSRKRHISSSSNSEEDEKEERKKSKMRAQHSPRMKPRKLFKSFVGVSADDEVSRVMSSSHTMSSSHWEAEVGDGDMDMDEDFELPKIAVNQSGLCQQFSTGLKRKFKNRHNMVEVYNKQSLKTVQQHVSSLNIEVTKYRTQRLEQVQKVLLDEINKLEQDDTVLNHMETDLTMYWKKQTVAFHSYQERETMSNEALKKALRSNVCHSLEYEERIFTSQMCLIRKDMKSVQDRLLSEMQEGEIQSVKRGLHALFFP</sequence>
<evidence type="ECO:0000256" key="1">
    <source>
        <dbReference type="ARBA" id="ARBA00004123"/>
    </source>
</evidence>
<dbReference type="GO" id="GO:0007143">
    <property type="term" value="P:female meiotic nuclear division"/>
    <property type="evidence" value="ECO:0007669"/>
    <property type="project" value="TreeGrafter"/>
</dbReference>
<gene>
    <name evidence="10" type="primary">sycp2</name>
</gene>
<dbReference type="InterPro" id="IPR040560">
    <property type="entry name" value="SYCP2_SLD"/>
</dbReference>
<comment type="similarity">
    <text evidence="3">Belongs to the SYCP2 family.</text>
</comment>
<proteinExistence type="inferred from homology"/>
<dbReference type="RefSeq" id="XP_029292234.1">
    <property type="nucleotide sequence ID" value="XM_029436374.1"/>
</dbReference>
<dbReference type="PANTHER" id="PTHR15607:SF12">
    <property type="entry name" value="SYNAPTONEMAL COMPLEX PROTEIN 2"/>
    <property type="match status" value="1"/>
</dbReference>
<feature type="domain" description="Synaptonemal complex protein 2 armadillo-repeat-like" evidence="7">
    <location>
        <begin position="8"/>
        <end position="186"/>
    </location>
</feature>
<feature type="compositionally biased region" description="Polar residues" evidence="6">
    <location>
        <begin position="1208"/>
        <end position="1230"/>
    </location>
</feature>
<evidence type="ECO:0000256" key="3">
    <source>
        <dbReference type="ARBA" id="ARBA00007960"/>
    </source>
</evidence>